<evidence type="ECO:0000256" key="1">
    <source>
        <dbReference type="SAM" id="Phobius"/>
    </source>
</evidence>
<gene>
    <name evidence="2" type="ORF">CVLEPA_LOCUS26090</name>
</gene>
<dbReference type="Proteomes" id="UP001642483">
    <property type="component" value="Unassembled WGS sequence"/>
</dbReference>
<feature type="transmembrane region" description="Helical" evidence="1">
    <location>
        <begin position="47"/>
        <end position="68"/>
    </location>
</feature>
<feature type="transmembrane region" description="Helical" evidence="1">
    <location>
        <begin position="152"/>
        <end position="170"/>
    </location>
</feature>
<proteinExistence type="predicted"/>
<evidence type="ECO:0000313" key="2">
    <source>
        <dbReference type="EMBL" id="CAK8692853.1"/>
    </source>
</evidence>
<feature type="transmembrane region" description="Helical" evidence="1">
    <location>
        <begin position="240"/>
        <end position="266"/>
    </location>
</feature>
<evidence type="ECO:0000313" key="3">
    <source>
        <dbReference type="Proteomes" id="UP001642483"/>
    </source>
</evidence>
<comment type="caution">
    <text evidence="2">The sequence shown here is derived from an EMBL/GenBank/DDBJ whole genome shotgun (WGS) entry which is preliminary data.</text>
</comment>
<keyword evidence="1" id="KW-0472">Membrane</keyword>
<sequence>MKYCTVTEMYTQLLWNQTSTAASITGTSAQSPGPFDDCTSYTNFTKIFAIVLAVITSYSVVVLILYTWKKRKCKNVPRTNHLSLLSAVFALLFCSVTLFIIWTDLPNSVLVWLQAAFYWIGISLTYTILWARQRRFYSDELLSSKVGKFHKVWSSVVIIGIYLFLAALIITFQRKLKTNSCVNLGNFNEILPTTLSFLVLCFAFQVSLFYLLINPLREDGGTKLSDILCCRLKLDIYKMVVRLAFCAMACVFTTLLTCVIILLNSANLITTYWGNLLALDLIINAMSIVCSFKDWKCRLFPFCETAESEQIVGDTNITVDVSTA</sequence>
<organism evidence="2 3">
    <name type="scientific">Clavelina lepadiformis</name>
    <name type="common">Light-bulb sea squirt</name>
    <name type="synonym">Ascidia lepadiformis</name>
    <dbReference type="NCBI Taxonomy" id="159417"/>
    <lineage>
        <taxon>Eukaryota</taxon>
        <taxon>Metazoa</taxon>
        <taxon>Chordata</taxon>
        <taxon>Tunicata</taxon>
        <taxon>Ascidiacea</taxon>
        <taxon>Aplousobranchia</taxon>
        <taxon>Clavelinidae</taxon>
        <taxon>Clavelina</taxon>
    </lineage>
</organism>
<reference evidence="2 3" key="1">
    <citation type="submission" date="2024-02" db="EMBL/GenBank/DDBJ databases">
        <authorList>
            <person name="Daric V."/>
            <person name="Darras S."/>
        </authorList>
    </citation>
    <scope>NUCLEOTIDE SEQUENCE [LARGE SCALE GENOMIC DNA]</scope>
</reference>
<feature type="transmembrane region" description="Helical" evidence="1">
    <location>
        <begin position="80"/>
        <end position="103"/>
    </location>
</feature>
<protein>
    <recommendedName>
        <fullName evidence="4">G-protein coupled receptors family 3 profile domain-containing protein</fullName>
    </recommendedName>
</protein>
<accession>A0ABP0GPB8</accession>
<keyword evidence="3" id="KW-1185">Reference proteome</keyword>
<dbReference type="EMBL" id="CAWYQH010000130">
    <property type="protein sequence ID" value="CAK8692853.1"/>
    <property type="molecule type" value="Genomic_DNA"/>
</dbReference>
<name>A0ABP0GPB8_CLALP</name>
<feature type="transmembrane region" description="Helical" evidence="1">
    <location>
        <begin position="190"/>
        <end position="213"/>
    </location>
</feature>
<keyword evidence="1" id="KW-1133">Transmembrane helix</keyword>
<feature type="transmembrane region" description="Helical" evidence="1">
    <location>
        <begin position="272"/>
        <end position="292"/>
    </location>
</feature>
<keyword evidence="1" id="KW-0812">Transmembrane</keyword>
<evidence type="ECO:0008006" key="4">
    <source>
        <dbReference type="Google" id="ProtNLM"/>
    </source>
</evidence>
<feature type="transmembrane region" description="Helical" evidence="1">
    <location>
        <begin position="109"/>
        <end position="131"/>
    </location>
</feature>